<dbReference type="SUPFAM" id="SSF74853">
    <property type="entry name" value="Lamin A/C globular tail domain"/>
    <property type="match status" value="1"/>
</dbReference>
<feature type="domain" description="LTD" evidence="2">
    <location>
        <begin position="270"/>
        <end position="392"/>
    </location>
</feature>
<reference evidence="3 4" key="1">
    <citation type="submission" date="2016-10" db="EMBL/GenBank/DDBJ databases">
        <authorList>
            <person name="de Groot N.N."/>
        </authorList>
    </citation>
    <scope>NUCLEOTIDE SEQUENCE [LARGE SCALE GENOMIC DNA]</scope>
    <source>
        <strain evidence="3 4">DSM 19886</strain>
    </source>
</reference>
<dbReference type="STRING" id="192904.SAMN04488514_102267"/>
<dbReference type="AlphaFoldDB" id="A0A1G9LYM4"/>
<dbReference type="Pfam" id="PF00932">
    <property type="entry name" value="LTD"/>
    <property type="match status" value="1"/>
</dbReference>
<evidence type="ECO:0000313" key="3">
    <source>
        <dbReference type="EMBL" id="SDL66495.1"/>
    </source>
</evidence>
<dbReference type="InterPro" id="IPR001322">
    <property type="entry name" value="Lamin_tail_dom"/>
</dbReference>
<dbReference type="PROSITE" id="PS51841">
    <property type="entry name" value="LTD"/>
    <property type="match status" value="1"/>
</dbReference>
<feature type="region of interest" description="Disordered" evidence="1">
    <location>
        <begin position="431"/>
        <end position="453"/>
    </location>
</feature>
<proteinExistence type="predicted"/>
<feature type="compositionally biased region" description="Polar residues" evidence="1">
    <location>
        <begin position="431"/>
        <end position="445"/>
    </location>
</feature>
<dbReference type="InterPro" id="IPR036415">
    <property type="entry name" value="Lamin_tail_dom_sf"/>
</dbReference>
<accession>A0A1G9LYM4</accession>
<dbReference type="Proteomes" id="UP000199440">
    <property type="component" value="Unassembled WGS sequence"/>
</dbReference>
<evidence type="ECO:0000313" key="4">
    <source>
        <dbReference type="Proteomes" id="UP000199440"/>
    </source>
</evidence>
<dbReference type="Gene3D" id="2.60.40.1260">
    <property type="entry name" value="Lamin Tail domain"/>
    <property type="match status" value="1"/>
</dbReference>
<organism evidence="3 4">
    <name type="scientific">Kriegella aquimaris</name>
    <dbReference type="NCBI Taxonomy" id="192904"/>
    <lineage>
        <taxon>Bacteria</taxon>
        <taxon>Pseudomonadati</taxon>
        <taxon>Bacteroidota</taxon>
        <taxon>Flavobacteriia</taxon>
        <taxon>Flavobacteriales</taxon>
        <taxon>Flavobacteriaceae</taxon>
        <taxon>Kriegella</taxon>
    </lineage>
</organism>
<sequence>MKNNNKIIGLLSCWLVLSCVDDRNFDSPKRLCDTSVITNSTYTEIKGLYMNETLQIQEDLAIEGYVVSSDEAGNFFSILHFQDRPIAPTEGFQIEIDVRDAHLFYPIGSKIIIKLKGLYLGKSKDVYKIGGVFTSFGNISVGRLPAAIVDNHIFTSCDQAVDIAPTQVSIDSLNKNQTNTLVRFERVEFLEQELGQTFALDGKETERTLIDCYDNEIVLLNSGFADFSAEILPNGSGGVTGVLLRQNDEYQLAVRDLNDFDFSQERCEDVVDEFTSTAIFISELADPDNNSSARFVELYNSNSESLSLKGWTLRRYTNASTEISSTLDLSDNVIEAESTFVISPNASEFEIVYGFAPNLGIGTGSPADSNGDDNFELVDPFGVVIDVFGVIGEDGSGTDHEFEDGRALRNIEITKANAIYSSDEWVIYNDTGDSGTMNQPQNAPNDFTPGVRN</sequence>
<dbReference type="Pfam" id="PF18942">
    <property type="entry name" value="DUF5689"/>
    <property type="match status" value="1"/>
</dbReference>
<dbReference type="RefSeq" id="WP_089887112.1">
    <property type="nucleotide sequence ID" value="NZ_FNGV01000002.1"/>
</dbReference>
<dbReference type="InterPro" id="IPR043744">
    <property type="entry name" value="DUF5689"/>
</dbReference>
<keyword evidence="4" id="KW-1185">Reference proteome</keyword>
<evidence type="ECO:0000259" key="2">
    <source>
        <dbReference type="PROSITE" id="PS51841"/>
    </source>
</evidence>
<evidence type="ECO:0000256" key="1">
    <source>
        <dbReference type="SAM" id="MobiDB-lite"/>
    </source>
</evidence>
<protein>
    <submittedName>
        <fullName evidence="3">Lamin Tail Domain</fullName>
    </submittedName>
</protein>
<dbReference type="EMBL" id="FNGV01000002">
    <property type="protein sequence ID" value="SDL66495.1"/>
    <property type="molecule type" value="Genomic_DNA"/>
</dbReference>
<dbReference type="PROSITE" id="PS51257">
    <property type="entry name" value="PROKAR_LIPOPROTEIN"/>
    <property type="match status" value="1"/>
</dbReference>
<dbReference type="OrthoDB" id="1492759at2"/>
<gene>
    <name evidence="3" type="ORF">SAMN04488514_102267</name>
</gene>
<name>A0A1G9LYM4_9FLAO</name>